<comment type="caution">
    <text evidence="2">The sequence shown here is derived from an EMBL/GenBank/DDBJ whole genome shotgun (WGS) entry which is preliminary data.</text>
</comment>
<dbReference type="InterPro" id="IPR043502">
    <property type="entry name" value="DNA/RNA_pol_sf"/>
</dbReference>
<sequence length="411" mass="47461">MLVVGVTIMSGIVHRMPTNLLLDLLLIRASLHPTRIKPRNKLNLEFKASHSNAQTHQESRASARMYHVRGREDEESPDVIAGLDWLSEHQAWIDFYNRRLYLRGLGKESILLIDKKLTTIFAAMTLQDDYDFGLPSLPVPGTNPISITPYRMAPIELKEIKKQLEELQDKGFIRPSTSPWGAPVLFVKKKDGSMRLCIDYRQLNRVTIKNKYPLPRIEDLFDQLRDASVFSNIDLRSGYYQMKVKDVDVPKTAFRTRYGHFEFLVMPFSLTNAPAAFMDLMNRVFKPYLDKFVVVFIDDILIYSGNKDDHAKHLRIVLQTLRECQLYAKFSKCEFWLSEIAFLGHIISAKGIMVDPKKVQTILDWRPQRNVGEVRSFIGLAGYYQSFVQGFSAIALPLTKLLRKDQPFKWS</sequence>
<dbReference type="InterPro" id="IPR021109">
    <property type="entry name" value="Peptidase_aspartic_dom_sf"/>
</dbReference>
<dbReference type="SUPFAM" id="SSF56672">
    <property type="entry name" value="DNA/RNA polymerases"/>
    <property type="match status" value="1"/>
</dbReference>
<dbReference type="PANTHER" id="PTHR24559:SF444">
    <property type="entry name" value="REVERSE TRANSCRIPTASE DOMAIN-CONTAINING PROTEIN"/>
    <property type="match status" value="1"/>
</dbReference>
<evidence type="ECO:0000313" key="3">
    <source>
        <dbReference type="Proteomes" id="UP001396334"/>
    </source>
</evidence>
<name>A0ABR2RX59_9ROSI</name>
<accession>A0ABR2RX59</accession>
<dbReference type="InterPro" id="IPR053134">
    <property type="entry name" value="RNA-dir_DNA_polymerase"/>
</dbReference>
<dbReference type="Pfam" id="PF00078">
    <property type="entry name" value="RVT_1"/>
    <property type="match status" value="1"/>
</dbReference>
<dbReference type="InterPro" id="IPR043128">
    <property type="entry name" value="Rev_trsase/Diguanyl_cyclase"/>
</dbReference>
<dbReference type="Proteomes" id="UP001396334">
    <property type="component" value="Unassembled WGS sequence"/>
</dbReference>
<dbReference type="PANTHER" id="PTHR24559">
    <property type="entry name" value="TRANSPOSON TY3-I GAG-POL POLYPROTEIN"/>
    <property type="match status" value="1"/>
</dbReference>
<dbReference type="EMBL" id="JBBPBN010000020">
    <property type="protein sequence ID" value="KAK9017533.1"/>
    <property type="molecule type" value="Genomic_DNA"/>
</dbReference>
<feature type="domain" description="Reverse transcriptase" evidence="1">
    <location>
        <begin position="168"/>
        <end position="347"/>
    </location>
</feature>
<keyword evidence="3" id="KW-1185">Reference proteome</keyword>
<dbReference type="Gene3D" id="3.10.10.10">
    <property type="entry name" value="HIV Type 1 Reverse Transcriptase, subunit A, domain 1"/>
    <property type="match status" value="1"/>
</dbReference>
<evidence type="ECO:0000259" key="1">
    <source>
        <dbReference type="PROSITE" id="PS50878"/>
    </source>
</evidence>
<gene>
    <name evidence="2" type="ORF">V6N11_080012</name>
</gene>
<protein>
    <recommendedName>
        <fullName evidence="1">Reverse transcriptase domain-containing protein</fullName>
    </recommendedName>
</protein>
<reference evidence="2 3" key="1">
    <citation type="journal article" date="2024" name="G3 (Bethesda)">
        <title>Genome assembly of Hibiscus sabdariffa L. provides insights into metabolisms of medicinal natural products.</title>
        <authorList>
            <person name="Kim T."/>
        </authorList>
    </citation>
    <scope>NUCLEOTIDE SEQUENCE [LARGE SCALE GENOMIC DNA]</scope>
    <source>
        <strain evidence="2">TK-2024</strain>
        <tissue evidence="2">Old leaves</tissue>
    </source>
</reference>
<organism evidence="2 3">
    <name type="scientific">Hibiscus sabdariffa</name>
    <name type="common">roselle</name>
    <dbReference type="NCBI Taxonomy" id="183260"/>
    <lineage>
        <taxon>Eukaryota</taxon>
        <taxon>Viridiplantae</taxon>
        <taxon>Streptophyta</taxon>
        <taxon>Embryophyta</taxon>
        <taxon>Tracheophyta</taxon>
        <taxon>Spermatophyta</taxon>
        <taxon>Magnoliopsida</taxon>
        <taxon>eudicotyledons</taxon>
        <taxon>Gunneridae</taxon>
        <taxon>Pentapetalae</taxon>
        <taxon>rosids</taxon>
        <taxon>malvids</taxon>
        <taxon>Malvales</taxon>
        <taxon>Malvaceae</taxon>
        <taxon>Malvoideae</taxon>
        <taxon>Hibiscus</taxon>
    </lineage>
</organism>
<dbReference type="InterPro" id="IPR000477">
    <property type="entry name" value="RT_dom"/>
</dbReference>
<evidence type="ECO:0000313" key="2">
    <source>
        <dbReference type="EMBL" id="KAK9017533.1"/>
    </source>
</evidence>
<dbReference type="Gene3D" id="2.40.70.10">
    <property type="entry name" value="Acid Proteases"/>
    <property type="match status" value="1"/>
</dbReference>
<dbReference type="CDD" id="cd01647">
    <property type="entry name" value="RT_LTR"/>
    <property type="match status" value="1"/>
</dbReference>
<proteinExistence type="predicted"/>
<dbReference type="Gene3D" id="3.30.70.270">
    <property type="match status" value="2"/>
</dbReference>
<dbReference type="PROSITE" id="PS50878">
    <property type="entry name" value="RT_POL"/>
    <property type="match status" value="1"/>
</dbReference>